<feature type="region of interest" description="Disordered" evidence="11">
    <location>
        <begin position="416"/>
        <end position="610"/>
    </location>
</feature>
<comment type="similarity">
    <text evidence="1">Belongs to the protein kinase superfamily. CAMK Ser/Thr protein kinase family. SNF1 subfamily.</text>
</comment>
<feature type="compositionally biased region" description="Polar residues" evidence="11">
    <location>
        <begin position="726"/>
        <end position="737"/>
    </location>
</feature>
<evidence type="ECO:0000313" key="14">
    <source>
        <dbReference type="Proteomes" id="UP001150538"/>
    </source>
</evidence>
<dbReference type="EMBL" id="JANBPU010000129">
    <property type="protein sequence ID" value="KAJ1915807.1"/>
    <property type="molecule type" value="Genomic_DNA"/>
</dbReference>
<dbReference type="InterPro" id="IPR017441">
    <property type="entry name" value="Protein_kinase_ATP_BS"/>
</dbReference>
<feature type="region of interest" description="Disordered" evidence="11">
    <location>
        <begin position="347"/>
        <end position="383"/>
    </location>
</feature>
<dbReference type="FunFam" id="3.30.200.20:FF:000236">
    <property type="entry name" value="Non-specific serine/threonine protein kinase"/>
    <property type="match status" value="1"/>
</dbReference>
<feature type="compositionally biased region" description="Gly residues" evidence="11">
    <location>
        <begin position="744"/>
        <end position="753"/>
    </location>
</feature>
<dbReference type="GO" id="GO:0035556">
    <property type="term" value="P:intracellular signal transduction"/>
    <property type="evidence" value="ECO:0007669"/>
    <property type="project" value="TreeGrafter"/>
</dbReference>
<dbReference type="GO" id="GO:0005737">
    <property type="term" value="C:cytoplasm"/>
    <property type="evidence" value="ECO:0007669"/>
    <property type="project" value="TreeGrafter"/>
</dbReference>
<evidence type="ECO:0000259" key="12">
    <source>
        <dbReference type="PROSITE" id="PS50011"/>
    </source>
</evidence>
<evidence type="ECO:0000313" key="13">
    <source>
        <dbReference type="EMBL" id="KAJ1915807.1"/>
    </source>
</evidence>
<dbReference type="SUPFAM" id="SSF56112">
    <property type="entry name" value="Protein kinase-like (PK-like)"/>
    <property type="match status" value="1"/>
</dbReference>
<feature type="compositionally biased region" description="Polar residues" evidence="11">
    <location>
        <begin position="577"/>
        <end position="600"/>
    </location>
</feature>
<comment type="catalytic activity">
    <reaction evidence="8">
        <text>L-threonyl-[protein] + ATP = O-phospho-L-threonyl-[protein] + ADP + H(+)</text>
        <dbReference type="Rhea" id="RHEA:46608"/>
        <dbReference type="Rhea" id="RHEA-COMP:11060"/>
        <dbReference type="Rhea" id="RHEA-COMP:11605"/>
        <dbReference type="ChEBI" id="CHEBI:15378"/>
        <dbReference type="ChEBI" id="CHEBI:30013"/>
        <dbReference type="ChEBI" id="CHEBI:30616"/>
        <dbReference type="ChEBI" id="CHEBI:61977"/>
        <dbReference type="ChEBI" id="CHEBI:456216"/>
        <dbReference type="EC" id="2.7.11.1"/>
    </reaction>
</comment>
<dbReference type="PANTHER" id="PTHR24346:SF110">
    <property type="entry name" value="NON-SPECIFIC SERINE_THREONINE PROTEIN KINASE"/>
    <property type="match status" value="1"/>
</dbReference>
<organism evidence="13 14">
    <name type="scientific">Mycoemilia scoparia</name>
    <dbReference type="NCBI Taxonomy" id="417184"/>
    <lineage>
        <taxon>Eukaryota</taxon>
        <taxon>Fungi</taxon>
        <taxon>Fungi incertae sedis</taxon>
        <taxon>Zoopagomycota</taxon>
        <taxon>Kickxellomycotina</taxon>
        <taxon>Kickxellomycetes</taxon>
        <taxon>Kickxellales</taxon>
        <taxon>Kickxellaceae</taxon>
        <taxon>Mycoemilia</taxon>
    </lineage>
</organism>
<sequence length="869" mass="94812">MSNRQKIGNYTVLRTLGIGSFGKVKLAVHSLTGHKVALKIISRSKLATSDMAGRVNREIQYLKMLRHPHIIKLYEVITTSSEIIMVIEYAGGELFNYIVDHGKMQEVEAHLKPENLLLDPFENVKIADFGLSNIMKDGEFLKTSCGSPNYAAPEVINGKLYAGPEVDVWSCGVILYVMLCGRLPFDDDHIPALFKKITSGVFSMPSYLSDGAKSLLREMLVVDPLKRITLSKLRTHAWFNENLPDYLRPLPENVDFDQNVAIDHKIVAELERKLDKQSNEIITALKERGTNPIKVSYQLVLDNKHMVEQSKRSNKEGIQSFALATSPPAWNANFMEAGLQKLANKIHHNRNPNRGKDNTLGIGQDEGSQRTSNNSDDMSVDLYDTDEDESGIAVLSSSLPQSSLLEARLSRMRLRNPGGQASYSAPKQPQTSGLDGGFSHQMGLGDSPTSPHDQVPGSAPPMSQREETLGSSRTGTPPQPIPIRVPSNHFRSSLPPLPSSYSSTSQSQGRRPGSTSSTDSIRAQAQSTNVTNTRGPVNMPKSPLQNETPVAASPVGSPSPYGNDQKNHATNKIDPSAKSSQDGSTPDSANTESGNLTHRQASLLKKKPRTRTRWHFGIRSRSPPQDVMAEVFRALKQIGMEWKVFDPYHIRTRYVYPPTQPGFPGREIKIDLQLYRLDSKNYLVDFKMVPNNKTSRLVYNTTAISPQLYQQSVLSQNIGNNNNNNPLGFSQQPFIPSTTPPNPLGGGGGGGGNNNNATSSGYGSEMLPPPSSLPARISDPSSLPTTPMLSHRLTIGGGGGGGPNTTRGYHRHQRSIGIVPTSDGVGGIATSEQLSTNKVLGSSGHVVNIFTFFDVCSNLIKELAVPSNT</sequence>
<protein>
    <recommendedName>
        <fullName evidence="2">non-specific serine/threonine protein kinase</fullName>
        <ecNumber evidence="2">2.7.11.1</ecNumber>
    </recommendedName>
</protein>
<evidence type="ECO:0000256" key="10">
    <source>
        <dbReference type="PROSITE-ProRule" id="PRU10141"/>
    </source>
</evidence>
<keyword evidence="4 13" id="KW-0808">Transferase</keyword>
<keyword evidence="3" id="KW-0723">Serine/threonine-protein kinase</keyword>
<dbReference type="PROSITE" id="PS00107">
    <property type="entry name" value="PROTEIN_KINASE_ATP"/>
    <property type="match status" value="1"/>
</dbReference>
<dbReference type="InterPro" id="IPR011009">
    <property type="entry name" value="Kinase-like_dom_sf"/>
</dbReference>
<keyword evidence="14" id="KW-1185">Reference proteome</keyword>
<keyword evidence="5 10" id="KW-0547">Nucleotide-binding</keyword>
<proteinExistence type="inferred from homology"/>
<dbReference type="Proteomes" id="UP001150538">
    <property type="component" value="Unassembled WGS sequence"/>
</dbReference>
<dbReference type="FunFam" id="1.10.510.10:FF:000571">
    <property type="entry name" value="Maternal embryonic leucine zipper kinase"/>
    <property type="match status" value="1"/>
</dbReference>
<evidence type="ECO:0000256" key="8">
    <source>
        <dbReference type="ARBA" id="ARBA00047899"/>
    </source>
</evidence>
<dbReference type="Gene3D" id="1.10.510.10">
    <property type="entry name" value="Transferase(Phosphotransferase) domain 1"/>
    <property type="match status" value="1"/>
</dbReference>
<evidence type="ECO:0000256" key="6">
    <source>
        <dbReference type="ARBA" id="ARBA00022777"/>
    </source>
</evidence>
<dbReference type="AlphaFoldDB" id="A0A9W7ZYC7"/>
<dbReference type="Gene3D" id="3.30.310.80">
    <property type="entry name" value="Kinase associated domain 1, KA1"/>
    <property type="match status" value="1"/>
</dbReference>
<keyword evidence="6 13" id="KW-0418">Kinase</keyword>
<feature type="compositionally biased region" description="Low complexity" evidence="11">
    <location>
        <begin position="499"/>
        <end position="508"/>
    </location>
</feature>
<dbReference type="OrthoDB" id="193931at2759"/>
<evidence type="ECO:0000256" key="2">
    <source>
        <dbReference type="ARBA" id="ARBA00012513"/>
    </source>
</evidence>
<name>A0A9W7ZYC7_9FUNG</name>
<comment type="catalytic activity">
    <reaction evidence="9">
        <text>L-seryl-[protein] + ATP = O-phospho-L-seryl-[protein] + ADP + H(+)</text>
        <dbReference type="Rhea" id="RHEA:17989"/>
        <dbReference type="Rhea" id="RHEA-COMP:9863"/>
        <dbReference type="Rhea" id="RHEA-COMP:11604"/>
        <dbReference type="ChEBI" id="CHEBI:15378"/>
        <dbReference type="ChEBI" id="CHEBI:29999"/>
        <dbReference type="ChEBI" id="CHEBI:30616"/>
        <dbReference type="ChEBI" id="CHEBI:83421"/>
        <dbReference type="ChEBI" id="CHEBI:456216"/>
        <dbReference type="EC" id="2.7.11.1"/>
    </reaction>
</comment>
<dbReference type="InterPro" id="IPR028375">
    <property type="entry name" value="KA1/Ssp2_C"/>
</dbReference>
<dbReference type="InterPro" id="IPR032270">
    <property type="entry name" value="AMPK_C"/>
</dbReference>
<dbReference type="PANTHER" id="PTHR24346">
    <property type="entry name" value="MAP/MICROTUBULE AFFINITY-REGULATING KINASE"/>
    <property type="match status" value="1"/>
</dbReference>
<feature type="domain" description="Protein kinase" evidence="12">
    <location>
        <begin position="10"/>
        <end position="239"/>
    </location>
</feature>
<feature type="compositionally biased region" description="Polar residues" evidence="11">
    <location>
        <begin position="513"/>
        <end position="535"/>
    </location>
</feature>
<feature type="compositionally biased region" description="Low complexity" evidence="11">
    <location>
        <begin position="549"/>
        <end position="560"/>
    </location>
</feature>
<dbReference type="GO" id="GO:0004674">
    <property type="term" value="F:protein serine/threonine kinase activity"/>
    <property type="evidence" value="ECO:0007669"/>
    <property type="project" value="UniProtKB-KW"/>
</dbReference>
<keyword evidence="7 10" id="KW-0067">ATP-binding</keyword>
<feature type="compositionally biased region" description="Polar residues" evidence="11">
    <location>
        <begin position="779"/>
        <end position="788"/>
    </location>
</feature>
<evidence type="ECO:0000256" key="7">
    <source>
        <dbReference type="ARBA" id="ARBA00022840"/>
    </source>
</evidence>
<reference evidence="13" key="1">
    <citation type="submission" date="2022-07" db="EMBL/GenBank/DDBJ databases">
        <title>Phylogenomic reconstructions and comparative analyses of Kickxellomycotina fungi.</title>
        <authorList>
            <person name="Reynolds N.K."/>
            <person name="Stajich J.E."/>
            <person name="Barry K."/>
            <person name="Grigoriev I.V."/>
            <person name="Crous P."/>
            <person name="Smith M.E."/>
        </authorList>
    </citation>
    <scope>NUCLEOTIDE SEQUENCE</scope>
    <source>
        <strain evidence="13">NBRC 100468</strain>
    </source>
</reference>
<gene>
    <name evidence="13" type="primary">SNF1</name>
    <name evidence="13" type="ORF">H4219_004124</name>
</gene>
<feature type="compositionally biased region" description="Polar residues" evidence="11">
    <location>
        <begin position="419"/>
        <end position="433"/>
    </location>
</feature>
<dbReference type="CDD" id="cd12122">
    <property type="entry name" value="AMPKA_C"/>
    <property type="match status" value="1"/>
</dbReference>
<dbReference type="Pfam" id="PF00069">
    <property type="entry name" value="Pkinase"/>
    <property type="match status" value="2"/>
</dbReference>
<comment type="caution">
    <text evidence="13">The sequence shown here is derived from an EMBL/GenBank/DDBJ whole genome shotgun (WGS) entry which is preliminary data.</text>
</comment>
<evidence type="ECO:0000256" key="3">
    <source>
        <dbReference type="ARBA" id="ARBA00022527"/>
    </source>
</evidence>
<evidence type="ECO:0000256" key="5">
    <source>
        <dbReference type="ARBA" id="ARBA00022741"/>
    </source>
</evidence>
<evidence type="ECO:0000256" key="11">
    <source>
        <dbReference type="SAM" id="MobiDB-lite"/>
    </source>
</evidence>
<dbReference type="EC" id="2.7.11.1" evidence="2"/>
<evidence type="ECO:0000256" key="4">
    <source>
        <dbReference type="ARBA" id="ARBA00022679"/>
    </source>
</evidence>
<feature type="binding site" evidence="10">
    <location>
        <position position="39"/>
    </location>
    <ligand>
        <name>ATP</name>
        <dbReference type="ChEBI" id="CHEBI:30616"/>
    </ligand>
</feature>
<dbReference type="GO" id="GO:0005524">
    <property type="term" value="F:ATP binding"/>
    <property type="evidence" value="ECO:0007669"/>
    <property type="project" value="UniProtKB-UniRule"/>
</dbReference>
<dbReference type="InterPro" id="IPR000719">
    <property type="entry name" value="Prot_kinase_dom"/>
</dbReference>
<dbReference type="PROSITE" id="PS50011">
    <property type="entry name" value="PROTEIN_KINASE_DOM"/>
    <property type="match status" value="1"/>
</dbReference>
<feature type="region of interest" description="Disordered" evidence="11">
    <location>
        <begin position="717"/>
        <end position="810"/>
    </location>
</feature>
<accession>A0A9W7ZYC7</accession>
<dbReference type="Pfam" id="PF16579">
    <property type="entry name" value="AdenylateSensor"/>
    <property type="match status" value="1"/>
</dbReference>
<dbReference type="SUPFAM" id="SSF103243">
    <property type="entry name" value="KA1-like"/>
    <property type="match status" value="1"/>
</dbReference>
<evidence type="ECO:0000256" key="9">
    <source>
        <dbReference type="ARBA" id="ARBA00048679"/>
    </source>
</evidence>
<dbReference type="Gene3D" id="3.30.200.20">
    <property type="entry name" value="Phosphorylase Kinase, domain 1"/>
    <property type="match status" value="1"/>
</dbReference>
<evidence type="ECO:0000256" key="1">
    <source>
        <dbReference type="ARBA" id="ARBA00006234"/>
    </source>
</evidence>